<dbReference type="AlphaFoldDB" id="A0A081R8V6"/>
<gene>
    <name evidence="2" type="ORF">BV95_04097</name>
</gene>
<dbReference type="Proteomes" id="UP000028411">
    <property type="component" value="Unassembled WGS sequence"/>
</dbReference>
<accession>A0A081R8V6</accession>
<protein>
    <recommendedName>
        <fullName evidence="4">DUF2059 domain-containing protein</fullName>
    </recommendedName>
</protein>
<keyword evidence="1" id="KW-0732">Signal</keyword>
<evidence type="ECO:0000256" key="1">
    <source>
        <dbReference type="SAM" id="SignalP"/>
    </source>
</evidence>
<proteinExistence type="predicted"/>
<evidence type="ECO:0000313" key="2">
    <source>
        <dbReference type="EMBL" id="KEQ51629.1"/>
    </source>
</evidence>
<sequence>MRAFRSSLIGLALLAAPVVQAQTPLGAPAPDAARIAAARPVVDKIFPAGTYRRMMDGTLSKMMDGMMDGVMKMPIAQLARIGGVPQDKLAGLNESSMEQISAIIDPNFRQRTKVGMDAMMASMVDLMDGFEPKVRDALTRAYARKFDGRQLSELEAFFRTPTGDLYARQSMMMFMDPEIMSEMQAFMPEMMKKMPDMAAKAEAATKSLPPPRKIADLSQEERGRLAKLLGVKASDLHDGAATHDEGTK</sequence>
<organism evidence="2 3">
    <name type="scientific">Sphingobium chlorophenolicum</name>
    <dbReference type="NCBI Taxonomy" id="46429"/>
    <lineage>
        <taxon>Bacteria</taxon>
        <taxon>Pseudomonadati</taxon>
        <taxon>Pseudomonadota</taxon>
        <taxon>Alphaproteobacteria</taxon>
        <taxon>Sphingomonadales</taxon>
        <taxon>Sphingomonadaceae</taxon>
        <taxon>Sphingobium</taxon>
    </lineage>
</organism>
<reference evidence="2 3" key="1">
    <citation type="submission" date="2014-02" db="EMBL/GenBank/DDBJ databases">
        <title>Whole genome sequence of Sphingobium chlorophenolicum NBRC 16172.</title>
        <authorList>
            <person name="Gan H.M."/>
            <person name="Gan H.Y."/>
            <person name="Chew T.H."/>
            <person name="Savka M.A."/>
        </authorList>
    </citation>
    <scope>NUCLEOTIDE SEQUENCE [LARGE SCALE GENOMIC DNA]</scope>
    <source>
        <strain evidence="2 3">NBRC 16172</strain>
    </source>
</reference>
<dbReference type="EMBL" id="JFHR01000073">
    <property type="protein sequence ID" value="KEQ51629.1"/>
    <property type="molecule type" value="Genomic_DNA"/>
</dbReference>
<dbReference type="PATRIC" id="fig|46429.4.peg.4084"/>
<comment type="caution">
    <text evidence="2">The sequence shown here is derived from an EMBL/GenBank/DDBJ whole genome shotgun (WGS) entry which is preliminary data.</text>
</comment>
<feature type="signal peptide" evidence="1">
    <location>
        <begin position="1"/>
        <end position="21"/>
    </location>
</feature>
<evidence type="ECO:0000313" key="3">
    <source>
        <dbReference type="Proteomes" id="UP000028411"/>
    </source>
</evidence>
<name>A0A081R8V6_SPHCR</name>
<feature type="chain" id="PRO_5001763103" description="DUF2059 domain-containing protein" evidence="1">
    <location>
        <begin position="22"/>
        <end position="248"/>
    </location>
</feature>
<dbReference type="eggNOG" id="ENOG503107V">
    <property type="taxonomic scope" value="Bacteria"/>
</dbReference>
<dbReference type="OrthoDB" id="7409988at2"/>
<dbReference type="RefSeq" id="WP_037456477.1">
    <property type="nucleotide sequence ID" value="NZ_JFHR01000073.1"/>
</dbReference>
<evidence type="ECO:0008006" key="4">
    <source>
        <dbReference type="Google" id="ProtNLM"/>
    </source>
</evidence>